<feature type="domain" description="Thioredoxin" evidence="2">
    <location>
        <begin position="576"/>
        <end position="715"/>
    </location>
</feature>
<dbReference type="InterPro" id="IPR050553">
    <property type="entry name" value="Thioredoxin_ResA/DsbE_sf"/>
</dbReference>
<dbReference type="SUPFAM" id="SSF52833">
    <property type="entry name" value="Thioredoxin-like"/>
    <property type="match status" value="1"/>
</dbReference>
<dbReference type="CDD" id="cd02966">
    <property type="entry name" value="TlpA_like_family"/>
    <property type="match status" value="1"/>
</dbReference>
<dbReference type="InterPro" id="IPR000866">
    <property type="entry name" value="AhpC/TSA"/>
</dbReference>
<keyword evidence="4" id="KW-1185">Reference proteome</keyword>
<dbReference type="Proteomes" id="UP001221686">
    <property type="component" value="Unassembled WGS sequence"/>
</dbReference>
<dbReference type="InterPro" id="IPR013766">
    <property type="entry name" value="Thioredoxin_domain"/>
</dbReference>
<protein>
    <submittedName>
        <fullName evidence="3">Redoxin domain-containing protein</fullName>
    </submittedName>
</protein>
<dbReference type="RefSeq" id="WP_272088395.1">
    <property type="nucleotide sequence ID" value="NZ_JAQNDL010000002.1"/>
</dbReference>
<accession>A0ABT5E567</accession>
<dbReference type="EMBL" id="JAQNDL010000002">
    <property type="protein sequence ID" value="MDC0719896.1"/>
    <property type="molecule type" value="Genomic_DNA"/>
</dbReference>
<evidence type="ECO:0000256" key="1">
    <source>
        <dbReference type="ARBA" id="ARBA00023284"/>
    </source>
</evidence>
<gene>
    <name evidence="3" type="ORF">POL25_23555</name>
</gene>
<comment type="caution">
    <text evidence="3">The sequence shown here is derived from an EMBL/GenBank/DDBJ whole genome shotgun (WGS) entry which is preliminary data.</text>
</comment>
<proteinExistence type="predicted"/>
<evidence type="ECO:0000313" key="4">
    <source>
        <dbReference type="Proteomes" id="UP001221686"/>
    </source>
</evidence>
<dbReference type="InterPro" id="IPR036249">
    <property type="entry name" value="Thioredoxin-like_sf"/>
</dbReference>
<dbReference type="PROSITE" id="PS51352">
    <property type="entry name" value="THIOREDOXIN_2"/>
    <property type="match status" value="1"/>
</dbReference>
<organism evidence="3 4">
    <name type="scientific">Nannocystis bainbridge</name>
    <dbReference type="NCBI Taxonomy" id="2995303"/>
    <lineage>
        <taxon>Bacteria</taxon>
        <taxon>Pseudomonadati</taxon>
        <taxon>Myxococcota</taxon>
        <taxon>Polyangia</taxon>
        <taxon>Nannocystales</taxon>
        <taxon>Nannocystaceae</taxon>
        <taxon>Nannocystis</taxon>
    </lineage>
</organism>
<dbReference type="Gene3D" id="1.25.40.10">
    <property type="entry name" value="Tetratricopeptide repeat domain"/>
    <property type="match status" value="2"/>
</dbReference>
<dbReference type="PANTHER" id="PTHR42852">
    <property type="entry name" value="THIOL:DISULFIDE INTERCHANGE PROTEIN DSBE"/>
    <property type="match status" value="1"/>
</dbReference>
<dbReference type="Gene3D" id="3.40.30.10">
    <property type="entry name" value="Glutaredoxin"/>
    <property type="match status" value="1"/>
</dbReference>
<dbReference type="Pfam" id="PF00578">
    <property type="entry name" value="AhpC-TSA"/>
    <property type="match status" value="1"/>
</dbReference>
<reference evidence="3 4" key="1">
    <citation type="submission" date="2022-11" db="EMBL/GenBank/DDBJ databases">
        <title>Minimal conservation of predation-associated metabolite biosynthetic gene clusters underscores biosynthetic potential of Myxococcota including descriptions for ten novel species: Archangium lansinium sp. nov., Myxococcus landrumus sp. nov., Nannocystis bai.</title>
        <authorList>
            <person name="Ahearne A."/>
            <person name="Stevens C."/>
            <person name="Dowd S."/>
        </authorList>
    </citation>
    <scope>NUCLEOTIDE SEQUENCE [LARGE SCALE GENOMIC DNA]</scope>
    <source>
        <strain evidence="3 4">BB15-2</strain>
    </source>
</reference>
<keyword evidence="1" id="KW-0676">Redox-active center</keyword>
<evidence type="ECO:0000259" key="2">
    <source>
        <dbReference type="PROSITE" id="PS51352"/>
    </source>
</evidence>
<dbReference type="InterPro" id="IPR011990">
    <property type="entry name" value="TPR-like_helical_dom_sf"/>
</dbReference>
<dbReference type="SUPFAM" id="SSF48452">
    <property type="entry name" value="TPR-like"/>
    <property type="match status" value="2"/>
</dbReference>
<sequence>MEDRAATAALEQVRRGYMGRDWWGCAHEGAALREKHPDDARLQAWTILCAGRSGGNALAQAEAMLAERPGDPWALFARAGALLDDPSRGQQESIPAARAALAALDGHPDALWQLGRALVVHAPRIETVQFFAEHGGATPDLLALELAFAIQSIGSTEAQVLELAARTRAADPNNVDAEFATATWLLNHRRPDEAGPLLVRALELSPHSSSLHAQLWEALLQASDSAAGGAGGAMVEAPLAREHDDADRSTWEAMVQAARRGPEGRRAVIDAGVASLLRARPDSPGTLKTAADVYATLAPEVQAKYEAELLERFPASGSADWVRVGQLRKLTQARYERETKKTPDVAADAQLRAQIETLLRERPPALPGLRAEQYMELYFLLRDDEQAAPEVLLSTLQAWVEVEPRNFIVLADAAVVLAERTPYRREAEVILREAIRRSEAMLAAGRAQEDDSKIFDEQDSYFAGRMNSALGSVLLAQGRRDEAREAFARVQALANKSPEMVLPLAAFAESEGRIAEAEQLLVEGLALWGGEKSCEEALRGLYRRQHGSDRGYARHRARLEDDVRAKRRAQVLAGAIAEPKPLPPFALPRLNDEELRSEALRGRVAVINLWTTWCGPCAAEMPALQQLADAYAKDPDVAVLTINGEPHTDELRGWLAERKIRLEVLLGARWTSDNGFTTLPTTLFVDRAGRVVFSHEGATERLVEEFTWRIEALREAGRADAAG</sequence>
<dbReference type="InterPro" id="IPR017937">
    <property type="entry name" value="Thioredoxin_CS"/>
</dbReference>
<dbReference type="PROSITE" id="PS00194">
    <property type="entry name" value="THIOREDOXIN_1"/>
    <property type="match status" value="1"/>
</dbReference>
<evidence type="ECO:0000313" key="3">
    <source>
        <dbReference type="EMBL" id="MDC0719896.1"/>
    </source>
</evidence>
<dbReference type="PANTHER" id="PTHR42852:SF18">
    <property type="entry name" value="CHROMOSOME UNDETERMINED SCAFFOLD_47, WHOLE GENOME SHOTGUN SEQUENCE"/>
    <property type="match status" value="1"/>
</dbReference>
<name>A0ABT5E567_9BACT</name>